<sequence>MTAYAADRLLCDTANGLAMEVREEPADDWPLALSRHAYCAQVPSSAGSVEGFGVGRTPDEARCRAIMEGAERFSQFCTAPSQLQVATGASLGDEKISPHAMGLYADAQYAKPGFPFSPYSEDHALEWIAVEDLCNRQRSYVPVEFVYPRIPLQRKKLVAETSSGTAAHTSLAAAQLAAICELVERDSILLFWHRRPGTGVLQVDVELSPDAAGDLDAMRRMGFVIVVCRLDYDLAIPCVLSFALKGNRVAYGAGCHPSLKLALEHSARELGNLLRWQISFPAPRPWMTLQRVTDPADHHALYDDGPFHSLIRDTLEDAVRARPSRSHDSDNKAMEKMAASDALQEVSARLCARGLRIYTCDLTPPSMQACGVSVVRALVPGLIPMYFGYDRLRLGCRRLWMREAPGRLCNLLPHFMS</sequence>
<evidence type="ECO:0000259" key="1">
    <source>
        <dbReference type="PROSITE" id="PS51664"/>
    </source>
</evidence>
<dbReference type="EMBL" id="SMGK01000001">
    <property type="protein sequence ID" value="TCK75056.1"/>
    <property type="molecule type" value="Genomic_DNA"/>
</dbReference>
<reference evidence="2 3" key="1">
    <citation type="submission" date="2019-03" db="EMBL/GenBank/DDBJ databases">
        <title>Genomic Encyclopedia of Type Strains, Phase IV (KMG-IV): sequencing the most valuable type-strain genomes for metagenomic binning, comparative biology and taxonomic classification.</title>
        <authorList>
            <person name="Goeker M."/>
        </authorList>
    </citation>
    <scope>NUCLEOTIDE SEQUENCE [LARGE SCALE GENOMIC DNA]</scope>
    <source>
        <strain evidence="2 3">DSM 103428</strain>
    </source>
</reference>
<dbReference type="PANTHER" id="PTHR37809">
    <property type="entry name" value="RIBOSOMAL PROTEIN S12 METHYLTHIOTRANSFERASE ACCESSORY FACTOR YCAO"/>
    <property type="match status" value="1"/>
</dbReference>
<dbReference type="PROSITE" id="PS51664">
    <property type="entry name" value="YCAO"/>
    <property type="match status" value="1"/>
</dbReference>
<dbReference type="Proteomes" id="UP000295210">
    <property type="component" value="Unassembled WGS sequence"/>
</dbReference>
<protein>
    <submittedName>
        <fullName evidence="2">Thiazole/oxazole-forming peptide maturase SagD family component</fullName>
    </submittedName>
</protein>
<keyword evidence="3" id="KW-1185">Reference proteome</keyword>
<dbReference type="Gene3D" id="3.30.40.250">
    <property type="match status" value="1"/>
</dbReference>
<feature type="domain" description="YcaO" evidence="1">
    <location>
        <begin position="53"/>
        <end position="417"/>
    </location>
</feature>
<organism evidence="2 3">
    <name type="scientific">Acidipila rosea</name>
    <dbReference type="NCBI Taxonomy" id="768535"/>
    <lineage>
        <taxon>Bacteria</taxon>
        <taxon>Pseudomonadati</taxon>
        <taxon>Acidobacteriota</taxon>
        <taxon>Terriglobia</taxon>
        <taxon>Terriglobales</taxon>
        <taxon>Acidobacteriaceae</taxon>
        <taxon>Acidipila</taxon>
    </lineage>
</organism>
<dbReference type="Gene3D" id="3.30.1330.230">
    <property type="match status" value="1"/>
</dbReference>
<gene>
    <name evidence="2" type="ORF">C7378_0035</name>
</gene>
<dbReference type="RefSeq" id="WP_131990537.1">
    <property type="nucleotide sequence ID" value="NZ_SMGK01000001.1"/>
</dbReference>
<dbReference type="OrthoDB" id="2379922at2"/>
<dbReference type="PANTHER" id="PTHR37809:SF1">
    <property type="entry name" value="RIBOSOMAL PROTEIN S12 METHYLTHIOTRANSFERASE ACCESSORY FACTOR YCAO"/>
    <property type="match status" value="1"/>
</dbReference>
<name>A0A4R1L9M4_9BACT</name>
<dbReference type="AlphaFoldDB" id="A0A4R1L9M4"/>
<dbReference type="Pfam" id="PF02624">
    <property type="entry name" value="YcaO"/>
    <property type="match status" value="1"/>
</dbReference>
<dbReference type="InterPro" id="IPR003776">
    <property type="entry name" value="YcaO-like_dom"/>
</dbReference>
<comment type="caution">
    <text evidence="2">The sequence shown here is derived from an EMBL/GenBank/DDBJ whole genome shotgun (WGS) entry which is preliminary data.</text>
</comment>
<proteinExistence type="predicted"/>
<evidence type="ECO:0000313" key="3">
    <source>
        <dbReference type="Proteomes" id="UP000295210"/>
    </source>
</evidence>
<accession>A0A4R1L9M4</accession>
<evidence type="ECO:0000313" key="2">
    <source>
        <dbReference type="EMBL" id="TCK75056.1"/>
    </source>
</evidence>
<dbReference type="Gene3D" id="3.30.160.660">
    <property type="match status" value="1"/>
</dbReference>